<evidence type="ECO:0000256" key="9">
    <source>
        <dbReference type="ARBA" id="ARBA00025772"/>
    </source>
</evidence>
<evidence type="ECO:0000256" key="1">
    <source>
        <dbReference type="ARBA" id="ARBA00004377"/>
    </source>
</evidence>
<evidence type="ECO:0000259" key="12">
    <source>
        <dbReference type="Pfam" id="PF12019"/>
    </source>
</evidence>
<evidence type="ECO:0000256" key="8">
    <source>
        <dbReference type="ARBA" id="ARBA00023136"/>
    </source>
</evidence>
<evidence type="ECO:0000256" key="7">
    <source>
        <dbReference type="ARBA" id="ARBA00022989"/>
    </source>
</evidence>
<reference evidence="13 14" key="1">
    <citation type="journal article" date="2019" name="Biochem. Eng. J.">
        <title>Metabolic engineering of the marine bacteria Neptunomonas concharum for the production of acetoin and meso-2,3-butanediol from acetate.</title>
        <authorList>
            <person name="Li W."/>
            <person name="Pu N."/>
            <person name="Liu C.-X."/>
            <person name="Yuan Q.-P."/>
            <person name="Li Z.-J."/>
        </authorList>
    </citation>
    <scope>NUCLEOTIDE SEQUENCE [LARGE SCALE GENOMIC DNA]</scope>
    <source>
        <strain evidence="13 14">JCM17730</strain>
    </source>
</reference>
<evidence type="ECO:0000313" key="13">
    <source>
        <dbReference type="EMBL" id="QEQ97999.1"/>
    </source>
</evidence>
<organism evidence="13 14">
    <name type="scientific">Neptunomonas concharum</name>
    <dbReference type="NCBI Taxonomy" id="1031538"/>
    <lineage>
        <taxon>Bacteria</taxon>
        <taxon>Pseudomonadati</taxon>
        <taxon>Pseudomonadota</taxon>
        <taxon>Gammaproteobacteria</taxon>
        <taxon>Oceanospirillales</taxon>
        <taxon>Oceanospirillaceae</taxon>
        <taxon>Neptunomonas</taxon>
    </lineage>
</organism>
<dbReference type="RefSeq" id="WP_138988180.1">
    <property type="nucleotide sequence ID" value="NZ_CP043869.1"/>
</dbReference>
<dbReference type="PROSITE" id="PS00409">
    <property type="entry name" value="PROKAR_NTER_METHYL"/>
    <property type="match status" value="1"/>
</dbReference>
<evidence type="ECO:0000256" key="2">
    <source>
        <dbReference type="ARBA" id="ARBA00021549"/>
    </source>
</evidence>
<keyword evidence="7 11" id="KW-1133">Transmembrane helix</keyword>
<dbReference type="GO" id="GO:0005886">
    <property type="term" value="C:plasma membrane"/>
    <property type="evidence" value="ECO:0007669"/>
    <property type="project" value="UniProtKB-SubCell"/>
</dbReference>
<dbReference type="Proteomes" id="UP000324760">
    <property type="component" value="Chromosome"/>
</dbReference>
<dbReference type="EMBL" id="CP043869">
    <property type="protein sequence ID" value="QEQ97999.1"/>
    <property type="molecule type" value="Genomic_DNA"/>
</dbReference>
<dbReference type="Pfam" id="PF07963">
    <property type="entry name" value="N_methyl"/>
    <property type="match status" value="1"/>
</dbReference>
<keyword evidence="4" id="KW-0488">Methylation</keyword>
<keyword evidence="5" id="KW-0997">Cell inner membrane</keyword>
<dbReference type="OrthoDB" id="5624462at2"/>
<dbReference type="InterPro" id="IPR012902">
    <property type="entry name" value="N_methyl_site"/>
</dbReference>
<comment type="similarity">
    <text evidence="9">Belongs to the GSP H family.</text>
</comment>
<keyword evidence="3" id="KW-1003">Cell membrane</keyword>
<dbReference type="SUPFAM" id="SSF54523">
    <property type="entry name" value="Pili subunits"/>
    <property type="match status" value="1"/>
</dbReference>
<evidence type="ECO:0000256" key="6">
    <source>
        <dbReference type="ARBA" id="ARBA00022692"/>
    </source>
</evidence>
<dbReference type="GO" id="GO:0015627">
    <property type="term" value="C:type II protein secretion system complex"/>
    <property type="evidence" value="ECO:0007669"/>
    <property type="project" value="InterPro"/>
</dbReference>
<accession>A0A5P1REC3</accession>
<keyword evidence="6 11" id="KW-0812">Transmembrane</keyword>
<dbReference type="AlphaFoldDB" id="A0A5P1REC3"/>
<evidence type="ECO:0000256" key="10">
    <source>
        <dbReference type="ARBA" id="ARBA00030775"/>
    </source>
</evidence>
<gene>
    <name evidence="13" type="ORF">F0U83_15480</name>
</gene>
<dbReference type="InterPro" id="IPR045584">
    <property type="entry name" value="Pilin-like"/>
</dbReference>
<keyword evidence="8 11" id="KW-0472">Membrane</keyword>
<feature type="transmembrane region" description="Helical" evidence="11">
    <location>
        <begin position="27"/>
        <end position="47"/>
    </location>
</feature>
<comment type="subcellular location">
    <subcellularLocation>
        <location evidence="1">Cell inner membrane</location>
        <topology evidence="1">Single-pass membrane protein</topology>
    </subcellularLocation>
</comment>
<feature type="domain" description="General secretion pathway GspH" evidence="12">
    <location>
        <begin position="65"/>
        <end position="184"/>
    </location>
</feature>
<evidence type="ECO:0000256" key="5">
    <source>
        <dbReference type="ARBA" id="ARBA00022519"/>
    </source>
</evidence>
<dbReference type="NCBIfam" id="TIGR02532">
    <property type="entry name" value="IV_pilin_GFxxxE"/>
    <property type="match status" value="1"/>
</dbReference>
<evidence type="ECO:0000313" key="14">
    <source>
        <dbReference type="Proteomes" id="UP000324760"/>
    </source>
</evidence>
<name>A0A5P1REC3_9GAMM</name>
<evidence type="ECO:0000256" key="3">
    <source>
        <dbReference type="ARBA" id="ARBA00022475"/>
    </source>
</evidence>
<keyword evidence="14" id="KW-1185">Reference proteome</keyword>
<protein>
    <recommendedName>
        <fullName evidence="2">Type II secretion system protein H</fullName>
    </recommendedName>
    <alternativeName>
        <fullName evidence="10">General secretion pathway protein H</fullName>
    </alternativeName>
</protein>
<evidence type="ECO:0000256" key="4">
    <source>
        <dbReference type="ARBA" id="ARBA00022481"/>
    </source>
</evidence>
<dbReference type="Pfam" id="PF12019">
    <property type="entry name" value="GspH"/>
    <property type="match status" value="1"/>
</dbReference>
<evidence type="ECO:0000256" key="11">
    <source>
        <dbReference type="SAM" id="Phobius"/>
    </source>
</evidence>
<proteinExistence type="inferred from homology"/>
<dbReference type="InterPro" id="IPR022346">
    <property type="entry name" value="T2SS_GspH"/>
</dbReference>
<dbReference type="Gene3D" id="3.55.40.10">
    <property type="entry name" value="minor pseudopilin epsh domain"/>
    <property type="match status" value="1"/>
</dbReference>
<dbReference type="KEGG" id="ncu:F0U83_15480"/>
<dbReference type="GO" id="GO:0015628">
    <property type="term" value="P:protein secretion by the type II secretion system"/>
    <property type="evidence" value="ECO:0007669"/>
    <property type="project" value="InterPro"/>
</dbReference>
<sequence length="191" mass="21407">MCKDAFAYPCPRILGILSMPFRQQSGFTLIELLVTMTILLIFITLGIPSFSQALVRHELQSASLSIRQGLHIARSESVKRSGLMHICSLAADLQQCSGKRGVGRTQWARGMLVFHDVNRNKQFDQGLDQILYVTEFPDAMSVEWGRGDYLAYASSGRLKFSNGTFRVVHSGSGKERRLVLNRIGRVRSTEI</sequence>